<dbReference type="Gene3D" id="3.30.450.20">
    <property type="entry name" value="PAS domain"/>
    <property type="match status" value="2"/>
</dbReference>
<dbReference type="RefSeq" id="WP_205106802.1">
    <property type="nucleotide sequence ID" value="NZ_BAAAHT010000017.1"/>
</dbReference>
<dbReference type="InterPro" id="IPR052155">
    <property type="entry name" value="Biofilm_reg_signaling"/>
</dbReference>
<proteinExistence type="predicted"/>
<dbReference type="PANTHER" id="PTHR44757:SF2">
    <property type="entry name" value="BIOFILM ARCHITECTURE MAINTENANCE PROTEIN MBAA"/>
    <property type="match status" value="1"/>
</dbReference>
<dbReference type="Pfam" id="PF13188">
    <property type="entry name" value="PAS_8"/>
    <property type="match status" value="1"/>
</dbReference>
<gene>
    <name evidence="3" type="ORF">JOE66_000705</name>
</gene>
<dbReference type="InterPro" id="IPR035919">
    <property type="entry name" value="EAL_sf"/>
</dbReference>
<dbReference type="Gene3D" id="3.30.70.270">
    <property type="match status" value="1"/>
</dbReference>
<dbReference type="CDD" id="cd01948">
    <property type="entry name" value="EAL"/>
    <property type="match status" value="1"/>
</dbReference>
<dbReference type="NCBIfam" id="TIGR00254">
    <property type="entry name" value="GGDEF"/>
    <property type="match status" value="1"/>
</dbReference>
<dbReference type="InterPro" id="IPR043128">
    <property type="entry name" value="Rev_trsase/Diguanyl_cyclase"/>
</dbReference>
<sequence>MRGAERRRGRGSLLAALRVAVRDWRDGIDADSSSAVAGQNEPSVVAVPADESELRLSVLLDQLPDTILFIVDEDLRYRVATGAGRRGQGVLDWEGKTLFEVSSPENIVILERAYRAALAGNRTVVRVSSTVTHRENEVIAAPYTRGEHPEALVVARDLTEIRGREMALRLVTQQFEQLVLASPTGIALADPQGRISLVNDAFCALFDTDAESLMDTSAVHLLPLPPVEGANSPGSGWVEQLILSPSGLRTDDIELPGPTVMDETRRAVVSAVVLRDGAGEATSVLINAYDTTEQHRYHEHMAYIASHDTLTGLMNRTAFERRLDEHLASCRDGEDCGAVLVVDVDNFRDINEQLGHRAGDDFIVALAGMISRWVRSTDAVARLGADEFAVLLTEGDRAQAEAAVNSLVAQVRDGFRGLEQFEAVGLERRVTASIGAVSVFSHGTTAADLLSDADLAMFHAKQHGRNGYSFLEPSEVLAARASNQINWTAKILAAIENDQLVLHGQPILDLTSNKITALELLVRMIDDDGSLISPAQFISVAEQSGLAVMLDEWVVTHAITCLGRLQQIDPTITVHVNLSGRSVGDLDFADFIATRLLESGVDASGLVLELTETAAVSNIDSAQAFMRTLTALGCVFALDDFGVGYGSFYYLKHLPFGIVKLDGEFVSGSERDPLDLLVMSSLVSIGKGLGMVTIAEFVEDANSLTLLESLGVDGAQGFYIGRPAPLEHYFPQLDVAV</sequence>
<dbReference type="InterPro" id="IPR029787">
    <property type="entry name" value="Nucleotide_cyclase"/>
</dbReference>
<reference evidence="3 4" key="1">
    <citation type="submission" date="2021-01" db="EMBL/GenBank/DDBJ databases">
        <title>Sequencing the genomes of 1000 actinobacteria strains.</title>
        <authorList>
            <person name="Klenk H.-P."/>
        </authorList>
    </citation>
    <scope>NUCLEOTIDE SEQUENCE [LARGE SCALE GENOMIC DNA]</scope>
    <source>
        <strain evidence="3 4">DSM 13057</strain>
    </source>
</reference>
<feature type="domain" description="EAL" evidence="1">
    <location>
        <begin position="484"/>
        <end position="737"/>
    </location>
</feature>
<dbReference type="SUPFAM" id="SSF141868">
    <property type="entry name" value="EAL domain-like"/>
    <property type="match status" value="1"/>
</dbReference>
<dbReference type="SUPFAM" id="SSF55785">
    <property type="entry name" value="PYP-like sensor domain (PAS domain)"/>
    <property type="match status" value="2"/>
</dbReference>
<dbReference type="Proteomes" id="UP000776164">
    <property type="component" value="Unassembled WGS sequence"/>
</dbReference>
<dbReference type="PANTHER" id="PTHR44757">
    <property type="entry name" value="DIGUANYLATE CYCLASE DGCP"/>
    <property type="match status" value="1"/>
</dbReference>
<dbReference type="SMART" id="SM00091">
    <property type="entry name" value="PAS"/>
    <property type="match status" value="2"/>
</dbReference>
<keyword evidence="4" id="KW-1185">Reference proteome</keyword>
<dbReference type="SUPFAM" id="SSF55073">
    <property type="entry name" value="Nucleotide cyclase"/>
    <property type="match status" value="1"/>
</dbReference>
<evidence type="ECO:0000313" key="3">
    <source>
        <dbReference type="EMBL" id="MBM7471071.1"/>
    </source>
</evidence>
<dbReference type="EMBL" id="JAFBBU010000001">
    <property type="protein sequence ID" value="MBM7471071.1"/>
    <property type="molecule type" value="Genomic_DNA"/>
</dbReference>
<comment type="caution">
    <text evidence="3">The sequence shown here is derived from an EMBL/GenBank/DDBJ whole genome shotgun (WGS) entry which is preliminary data.</text>
</comment>
<dbReference type="Pfam" id="PF00563">
    <property type="entry name" value="EAL"/>
    <property type="match status" value="1"/>
</dbReference>
<protein>
    <submittedName>
        <fullName evidence="3">Diguanylate cyclase (GGDEF)-like protein</fullName>
    </submittedName>
</protein>
<dbReference type="PROSITE" id="PS50883">
    <property type="entry name" value="EAL"/>
    <property type="match status" value="1"/>
</dbReference>
<dbReference type="Pfam" id="PF08448">
    <property type="entry name" value="PAS_4"/>
    <property type="match status" value="1"/>
</dbReference>
<dbReference type="Pfam" id="PF00990">
    <property type="entry name" value="GGDEF"/>
    <property type="match status" value="1"/>
</dbReference>
<name>A0ABS2L1X8_9MICO</name>
<dbReference type="Gene3D" id="3.20.20.450">
    <property type="entry name" value="EAL domain"/>
    <property type="match status" value="1"/>
</dbReference>
<organism evidence="3 4">
    <name type="scientific">Subtercola frigoramans</name>
    <dbReference type="NCBI Taxonomy" id="120298"/>
    <lineage>
        <taxon>Bacteria</taxon>
        <taxon>Bacillati</taxon>
        <taxon>Actinomycetota</taxon>
        <taxon>Actinomycetes</taxon>
        <taxon>Micrococcales</taxon>
        <taxon>Microbacteriaceae</taxon>
        <taxon>Subtercola</taxon>
    </lineage>
</organism>
<dbReference type="InterPro" id="IPR000160">
    <property type="entry name" value="GGDEF_dom"/>
</dbReference>
<dbReference type="InterPro" id="IPR001633">
    <property type="entry name" value="EAL_dom"/>
</dbReference>
<dbReference type="SMART" id="SM00267">
    <property type="entry name" value="GGDEF"/>
    <property type="match status" value="1"/>
</dbReference>
<dbReference type="InterPro" id="IPR000014">
    <property type="entry name" value="PAS"/>
</dbReference>
<evidence type="ECO:0000313" key="4">
    <source>
        <dbReference type="Proteomes" id="UP000776164"/>
    </source>
</evidence>
<dbReference type="PROSITE" id="PS50887">
    <property type="entry name" value="GGDEF"/>
    <property type="match status" value="1"/>
</dbReference>
<dbReference type="SMART" id="SM00052">
    <property type="entry name" value="EAL"/>
    <property type="match status" value="1"/>
</dbReference>
<dbReference type="InterPro" id="IPR035965">
    <property type="entry name" value="PAS-like_dom_sf"/>
</dbReference>
<accession>A0ABS2L1X8</accession>
<dbReference type="CDD" id="cd01949">
    <property type="entry name" value="GGDEF"/>
    <property type="match status" value="1"/>
</dbReference>
<evidence type="ECO:0000259" key="2">
    <source>
        <dbReference type="PROSITE" id="PS50887"/>
    </source>
</evidence>
<evidence type="ECO:0000259" key="1">
    <source>
        <dbReference type="PROSITE" id="PS50883"/>
    </source>
</evidence>
<dbReference type="CDD" id="cd00130">
    <property type="entry name" value="PAS"/>
    <property type="match status" value="1"/>
</dbReference>
<dbReference type="InterPro" id="IPR013656">
    <property type="entry name" value="PAS_4"/>
</dbReference>
<feature type="domain" description="GGDEF" evidence="2">
    <location>
        <begin position="335"/>
        <end position="473"/>
    </location>
</feature>